<protein>
    <submittedName>
        <fullName evidence="1">Uncharacterized protein</fullName>
    </submittedName>
</protein>
<dbReference type="PROSITE" id="PS51257">
    <property type="entry name" value="PROKAR_LIPOPROTEIN"/>
    <property type="match status" value="1"/>
</dbReference>
<dbReference type="Proteomes" id="UP000008311">
    <property type="component" value="Unassembled WGS sequence"/>
</dbReference>
<evidence type="ECO:0000313" key="1">
    <source>
        <dbReference type="EMBL" id="EEF46015.1"/>
    </source>
</evidence>
<organism evidence="1 2">
    <name type="scientific">Ricinus communis</name>
    <name type="common">Castor bean</name>
    <dbReference type="NCBI Taxonomy" id="3988"/>
    <lineage>
        <taxon>Eukaryota</taxon>
        <taxon>Viridiplantae</taxon>
        <taxon>Streptophyta</taxon>
        <taxon>Embryophyta</taxon>
        <taxon>Tracheophyta</taxon>
        <taxon>Spermatophyta</taxon>
        <taxon>Magnoliopsida</taxon>
        <taxon>eudicotyledons</taxon>
        <taxon>Gunneridae</taxon>
        <taxon>Pentapetalae</taxon>
        <taxon>rosids</taxon>
        <taxon>fabids</taxon>
        <taxon>Malpighiales</taxon>
        <taxon>Euphorbiaceae</taxon>
        <taxon>Acalyphoideae</taxon>
        <taxon>Acalypheae</taxon>
        <taxon>Ricinus</taxon>
    </lineage>
</organism>
<gene>
    <name evidence="1" type="ORF">RCOM_1648220</name>
</gene>
<proteinExistence type="predicted"/>
<accession>B9RRM9</accession>
<keyword evidence="2" id="KW-1185">Reference proteome</keyword>
<dbReference type="EMBL" id="EQ973805">
    <property type="protein sequence ID" value="EEF46015.1"/>
    <property type="molecule type" value="Genomic_DNA"/>
</dbReference>
<dbReference type="InParanoid" id="B9RRM9"/>
<sequence>MGWKARLLSITGKEDSIKAITCAILMFLMSCFKIHVGGKPRMQFFMGMVESACWQGFISKRS</sequence>
<evidence type="ECO:0000313" key="2">
    <source>
        <dbReference type="Proteomes" id="UP000008311"/>
    </source>
</evidence>
<reference evidence="2" key="1">
    <citation type="journal article" date="2010" name="Nat. Biotechnol.">
        <title>Draft genome sequence of the oilseed species Ricinus communis.</title>
        <authorList>
            <person name="Chan A.P."/>
            <person name="Crabtree J."/>
            <person name="Zhao Q."/>
            <person name="Lorenzi H."/>
            <person name="Orvis J."/>
            <person name="Puiu D."/>
            <person name="Melake-Berhan A."/>
            <person name="Jones K.M."/>
            <person name="Redman J."/>
            <person name="Chen G."/>
            <person name="Cahoon E.B."/>
            <person name="Gedil M."/>
            <person name="Stanke M."/>
            <person name="Haas B.J."/>
            <person name="Wortman J.R."/>
            <person name="Fraser-Liggett C.M."/>
            <person name="Ravel J."/>
            <person name="Rabinowicz P.D."/>
        </authorList>
    </citation>
    <scope>NUCLEOTIDE SEQUENCE [LARGE SCALE GENOMIC DNA]</scope>
    <source>
        <strain evidence="2">cv. Hale</strain>
    </source>
</reference>
<dbReference type="AlphaFoldDB" id="B9RRM9"/>
<name>B9RRM9_RICCO</name>